<evidence type="ECO:0000313" key="5">
    <source>
        <dbReference type="Proteomes" id="UP000002173"/>
    </source>
</evidence>
<reference evidence="4 5" key="1">
    <citation type="journal article" date="2007" name="PLoS Pathog.">
        <title>Genome sequence of Babesia bovis and comparative analysis of apicomplexan hemoprotozoa.</title>
        <authorList>
            <person name="Brayton K.A."/>
            <person name="Lau A.O.T."/>
            <person name="Herndon D.R."/>
            <person name="Hannick L."/>
            <person name="Kappmeyer L.S."/>
            <person name="Berens S.J."/>
            <person name="Bidwell S.L."/>
            <person name="Brown W.C."/>
            <person name="Crabtree J."/>
            <person name="Fadrosh D."/>
            <person name="Feldblum T."/>
            <person name="Forberger H.A."/>
            <person name="Haas B.J."/>
            <person name="Howell J.M."/>
            <person name="Khouri H."/>
            <person name="Koo H."/>
            <person name="Mann D.J."/>
            <person name="Norimine J."/>
            <person name="Paulsen I.T."/>
            <person name="Radune D."/>
            <person name="Ren Q."/>
            <person name="Smith R.K. Jr."/>
            <person name="Suarez C.E."/>
            <person name="White O."/>
            <person name="Wortman J.R."/>
            <person name="Knowles D.P. Jr."/>
            <person name="McElwain T.F."/>
            <person name="Nene V.M."/>
        </authorList>
    </citation>
    <scope>NUCLEOTIDE SEQUENCE [LARGE SCALE GENOMIC DNA]</scope>
    <source>
        <strain evidence="4">T2Bo</strain>
    </source>
</reference>
<dbReference type="InterPro" id="IPR009069">
    <property type="entry name" value="Cys_alpha_HP_mot_SF"/>
</dbReference>
<dbReference type="GO" id="GO:0005758">
    <property type="term" value="C:mitochondrial intermembrane space"/>
    <property type="evidence" value="ECO:0007669"/>
    <property type="project" value="TreeGrafter"/>
</dbReference>
<feature type="region of interest" description="Disordered" evidence="3">
    <location>
        <begin position="1"/>
        <end position="20"/>
    </location>
</feature>
<evidence type="ECO:0000313" key="4">
    <source>
        <dbReference type="EMBL" id="EDO06719.1"/>
    </source>
</evidence>
<organism evidence="4 5">
    <name type="scientific">Babesia bovis</name>
    <dbReference type="NCBI Taxonomy" id="5865"/>
    <lineage>
        <taxon>Eukaryota</taxon>
        <taxon>Sar</taxon>
        <taxon>Alveolata</taxon>
        <taxon>Apicomplexa</taxon>
        <taxon>Aconoidasida</taxon>
        <taxon>Piroplasmida</taxon>
        <taxon>Babesiidae</taxon>
        <taxon>Babesia</taxon>
    </lineage>
</organism>
<dbReference type="VEuPathDB" id="PiroplasmaDB:BBOV_II007690"/>
<accession>A7AUV8</accession>
<dbReference type="GeneID" id="5478521"/>
<dbReference type="InParanoid" id="A7AUV8"/>
<dbReference type="GO" id="GO:0005634">
    <property type="term" value="C:nucleus"/>
    <property type="evidence" value="ECO:0007669"/>
    <property type="project" value="TreeGrafter"/>
</dbReference>
<dbReference type="GO" id="GO:0045332">
    <property type="term" value="P:phospholipid translocation"/>
    <property type="evidence" value="ECO:0007669"/>
    <property type="project" value="TreeGrafter"/>
</dbReference>
<evidence type="ECO:0000256" key="3">
    <source>
        <dbReference type="SAM" id="MobiDB-lite"/>
    </source>
</evidence>
<keyword evidence="2" id="KW-1015">Disulfide bond</keyword>
<dbReference type="GO" id="GO:0005829">
    <property type="term" value="C:cytosol"/>
    <property type="evidence" value="ECO:0007669"/>
    <property type="project" value="TreeGrafter"/>
</dbReference>
<dbReference type="Proteomes" id="UP000002173">
    <property type="component" value="Unassembled WGS sequence"/>
</dbReference>
<reference evidence="5" key="2">
    <citation type="journal article" date="2020" name="Data Brief">
        <title>Transcriptome dataset of Babesia bovis life stages within vertebrate and invertebrate hosts.</title>
        <authorList>
            <person name="Ueti M.W."/>
            <person name="Johnson W.C."/>
            <person name="Kappmeyer L.S."/>
            <person name="Herndon D.R."/>
            <person name="Mousel M.R."/>
            <person name="Reif K.E."/>
            <person name="Taus N.S."/>
            <person name="Ifeonu O.O."/>
            <person name="Silva J.C."/>
            <person name="Suarez C.E."/>
            <person name="Brayton K.A."/>
        </authorList>
    </citation>
    <scope>NUCLEOTIDE SEQUENCE [LARGE SCALE GENOMIC DNA]</scope>
</reference>
<protein>
    <submittedName>
        <fullName evidence="4">Uncharacterized protein</fullName>
    </submittedName>
</protein>
<dbReference type="AlphaFoldDB" id="A7AUV8"/>
<name>A7AUV8_BABBO</name>
<dbReference type="OMA" id="ETEPCHE"/>
<feature type="compositionally biased region" description="Basic and acidic residues" evidence="3">
    <location>
        <begin position="8"/>
        <end position="20"/>
    </location>
</feature>
<dbReference type="eggNOG" id="ENOG502TMXR">
    <property type="taxonomic scope" value="Eukaryota"/>
</dbReference>
<keyword evidence="5" id="KW-1185">Reference proteome</keyword>
<dbReference type="InterPro" id="IPR007918">
    <property type="entry name" value="MDM35_apoptosis"/>
</dbReference>
<dbReference type="KEGG" id="bbo:BBOV_II007690"/>
<gene>
    <name evidence="4" type="ORF">BBOV_II007690</name>
</gene>
<proteinExistence type="inferred from homology"/>
<sequence length="80" mass="9590">MSTSEGIVDERESSETEPCHETKATYQKCFNAWIRNDFLKGNMEDKCRPQLLEYRACIKQYFTNRKEVEVLKCIEQYEKQ</sequence>
<dbReference type="PANTHER" id="PTHR46403:SF1">
    <property type="entry name" value="TP53-REGULATED INHIBITOR OF APOPTOSIS 1"/>
    <property type="match status" value="1"/>
</dbReference>
<comment type="similarity">
    <text evidence="1">Belongs to the TRIAP1/MDM35 family.</text>
</comment>
<dbReference type="FunCoup" id="A7AUV8">
    <property type="interactions" value="5"/>
</dbReference>
<dbReference type="GO" id="GO:1990050">
    <property type="term" value="F:phosphatidic acid transfer activity"/>
    <property type="evidence" value="ECO:0007669"/>
    <property type="project" value="TreeGrafter"/>
</dbReference>
<comment type="caution">
    <text evidence="4">The sequence shown here is derived from an EMBL/GenBank/DDBJ whole genome shotgun (WGS) entry which is preliminary data.</text>
</comment>
<dbReference type="RefSeq" id="XP_001610287.1">
    <property type="nucleotide sequence ID" value="XM_001610237.1"/>
</dbReference>
<dbReference type="EMBL" id="AAXT01000003">
    <property type="protein sequence ID" value="EDO06719.1"/>
    <property type="molecule type" value="Genomic_DNA"/>
</dbReference>
<dbReference type="SUPFAM" id="SSF47072">
    <property type="entry name" value="Cysteine alpha-hairpin motif"/>
    <property type="match status" value="1"/>
</dbReference>
<dbReference type="PANTHER" id="PTHR46403">
    <property type="entry name" value="TP53-REGULATED INHIBITOR OF APOPTOSIS 1"/>
    <property type="match status" value="1"/>
</dbReference>
<dbReference type="Pfam" id="PF05254">
    <property type="entry name" value="UPF0203"/>
    <property type="match status" value="1"/>
</dbReference>
<evidence type="ECO:0000256" key="1">
    <source>
        <dbReference type="ARBA" id="ARBA00006196"/>
    </source>
</evidence>
<evidence type="ECO:0000256" key="2">
    <source>
        <dbReference type="ARBA" id="ARBA00023157"/>
    </source>
</evidence>
<reference evidence="5" key="3">
    <citation type="journal article" date="2021" name="Int. J. Parasitol.">
        <title>Comparative analysis of gene expression between Babesia bovis blood stages and kinetes allowed by improved genome annotation.</title>
        <authorList>
            <person name="Ueti M.W."/>
            <person name="Johnson W.C."/>
            <person name="Kappmeyer L.S."/>
            <person name="Herndon D.R."/>
            <person name="Mousel M.R."/>
            <person name="Reif K.E."/>
            <person name="Taus N.S."/>
            <person name="Ifeonu O.O."/>
            <person name="Silva J.C."/>
            <person name="Suarez C.E."/>
            <person name="Brayton K.A."/>
        </authorList>
    </citation>
    <scope>NUCLEOTIDE SEQUENCE [LARGE SCALE GENOMIC DNA]</scope>
</reference>